<dbReference type="Gene3D" id="3.40.1580.10">
    <property type="entry name" value="SMI1/KNR4-like"/>
    <property type="match status" value="1"/>
</dbReference>
<feature type="domain" description="Knr4/Smi1-like" evidence="1">
    <location>
        <begin position="124"/>
        <end position="264"/>
    </location>
</feature>
<dbReference type="EMBL" id="CP002816">
    <property type="protein sequence ID" value="AEH93761.1"/>
    <property type="molecule type" value="Genomic_DNA"/>
</dbReference>
<reference evidence="2 3" key="1">
    <citation type="journal article" date="2011" name="J. Bacteriol.">
        <title>Genome sequence of the nonpathogenic Listeria monocytogenes serovar 4a strain M7.</title>
        <authorList>
            <person name="Chen J."/>
            <person name="Xia Y."/>
            <person name="Cheng C."/>
            <person name="Fang C."/>
            <person name="Shan Y."/>
            <person name="Jin G."/>
            <person name="Fang W."/>
        </authorList>
    </citation>
    <scope>NUCLEOTIDE SEQUENCE [LARGE SCALE GENOMIC DNA]</scope>
    <source>
        <strain evidence="2 3">M7</strain>
    </source>
</reference>
<dbReference type="PATRIC" id="fig|1030009.3.peg.2745"/>
<dbReference type="KEGG" id="lmq:LMM7_2756"/>
<protein>
    <recommendedName>
        <fullName evidence="1">Knr4/Smi1-like domain-containing protein</fullName>
    </recommendedName>
</protein>
<evidence type="ECO:0000313" key="2">
    <source>
        <dbReference type="EMBL" id="AEH93761.1"/>
    </source>
</evidence>
<dbReference type="SMART" id="SM00860">
    <property type="entry name" value="SMI1_KNR4"/>
    <property type="match status" value="1"/>
</dbReference>
<accession>A0A0E0UZL7</accession>
<dbReference type="SUPFAM" id="SSF160631">
    <property type="entry name" value="SMI1/KNR4-like"/>
    <property type="match status" value="1"/>
</dbReference>
<organism evidence="2 3">
    <name type="scientific">Listeria monocytogenes serotype 4a (strain M7)</name>
    <dbReference type="NCBI Taxonomy" id="1030009"/>
    <lineage>
        <taxon>Bacteria</taxon>
        <taxon>Bacillati</taxon>
        <taxon>Bacillota</taxon>
        <taxon>Bacilli</taxon>
        <taxon>Bacillales</taxon>
        <taxon>Listeriaceae</taxon>
        <taxon>Listeria</taxon>
    </lineage>
</organism>
<evidence type="ECO:0000313" key="3">
    <source>
        <dbReference type="Proteomes" id="UP000000486"/>
    </source>
</evidence>
<gene>
    <name evidence="2" type="ordered locus">LMM7_2756</name>
</gene>
<dbReference type="Pfam" id="PF14568">
    <property type="entry name" value="SUKH_6"/>
    <property type="match status" value="1"/>
</dbReference>
<evidence type="ECO:0000259" key="1">
    <source>
        <dbReference type="SMART" id="SM00860"/>
    </source>
</evidence>
<proteinExistence type="predicted"/>
<sequence>MLTTRKALYYLDKGKTKEAIRLLETCWKQEVTTENKRDIFTATVLLSDVLYQSGERFPEIYQQLMSILEEMQDLEAVEFEREKAKQIFAELDEYFSEVGTFFQGYSLAELWLEFDYENDYKDVYPTPQRVAAIEAELGYKLPKSYIYLMRHTQNGGIVSTGSVPTTEPSSWSENCVAITGIMGIGNQGISALNGMHNTNFWIEEWGYPDVGLAIADCPSAGHDMVFLDYRNCGKTGEPAVVHIDQEADYKIMKLADNFEAFILSLYREEY</sequence>
<name>A0A0E0UZL7_LISMM</name>
<dbReference type="AlphaFoldDB" id="A0A0E0UZL7"/>
<dbReference type="InterPro" id="IPR037883">
    <property type="entry name" value="Knr4/Smi1-like_sf"/>
</dbReference>
<dbReference type="Proteomes" id="UP000000486">
    <property type="component" value="Chromosome"/>
</dbReference>
<dbReference type="InterPro" id="IPR018958">
    <property type="entry name" value="Knr4/Smi1-like_dom"/>
</dbReference>
<dbReference type="RefSeq" id="WP_012582362.1">
    <property type="nucleotide sequence ID" value="NC_017537.1"/>
</dbReference>
<dbReference type="HOGENOM" id="CLU_1029735_0_0_9"/>